<sequence length="382" mass="44359">MNLYYTGICQLLNGDKELEGNGYLVKTEDGRVVYSDIAPFNVQIITFEKLEDALFEGTKHIINGFVNSDDNKGVYAFNLYADEYDSFYVYLNTDSSFEKTIEQNYSHYTEDRKNDVKYNQGDFSFQFFPSDMGVSRGIVEGCENVASSIKYEDNIDNISPNDTAIIAYERKIFNDGFYLAAFNALKRIGNSSELDKLNKSKNFIYYASTGNDYVDYSLVMRKTIDNLLFYNCFPELKNKDEEFQAHIEYINSKSIVEIIDYWEEALQGEFNEGAPYSYIKMEYQIFEGLKVFSNSIAEENIHRLELKIDDDLKNNVIRNKVDIYLKTLEFIELNEDLINKLRLVLIKVEKIIGDEFLSNYLTHIQKEIVKLISKSTMKADLI</sequence>
<protein>
    <submittedName>
        <fullName evidence="1">Uncharacterized protein</fullName>
    </submittedName>
</protein>
<evidence type="ECO:0000313" key="2">
    <source>
        <dbReference type="Proteomes" id="UP001056756"/>
    </source>
</evidence>
<dbReference type="KEGG" id="plig:NAG76_20860"/>
<dbReference type="AlphaFoldDB" id="A0A9J6ZDK7"/>
<dbReference type="Proteomes" id="UP001056756">
    <property type="component" value="Chromosome"/>
</dbReference>
<evidence type="ECO:0000313" key="1">
    <source>
        <dbReference type="EMBL" id="URN94242.1"/>
    </source>
</evidence>
<accession>A0A9J6ZDK7</accession>
<gene>
    <name evidence="1" type="ORF">NAG76_20860</name>
</gene>
<dbReference type="EMBL" id="CP097899">
    <property type="protein sequence ID" value="URN94242.1"/>
    <property type="molecule type" value="Genomic_DNA"/>
</dbReference>
<reference evidence="1" key="1">
    <citation type="submission" date="2022-05" db="EMBL/GenBank/DDBJ databases">
        <title>Novel bacterial taxa in a minimal lignocellulolytic consortium and its capacity to transform plastics disclosed by genome-resolved metagenomics.</title>
        <authorList>
            <person name="Rodriguez C.A.D."/>
            <person name="Diaz-Garcia L."/>
            <person name="Herrera K."/>
            <person name="Tarazona N.A."/>
            <person name="Sproer C."/>
            <person name="Overmann J."/>
            <person name="Jimenez D.J."/>
        </authorList>
    </citation>
    <scope>NUCLEOTIDE SEQUENCE</scope>
    <source>
        <strain evidence="1">MAG5</strain>
    </source>
</reference>
<name>A0A9J6ZDK7_9BACL</name>
<organism evidence="1 2">
    <name type="scientific">Candidatus Pristimantibacillus lignocellulolyticus</name>
    <dbReference type="NCBI Taxonomy" id="2994561"/>
    <lineage>
        <taxon>Bacteria</taxon>
        <taxon>Bacillati</taxon>
        <taxon>Bacillota</taxon>
        <taxon>Bacilli</taxon>
        <taxon>Bacillales</taxon>
        <taxon>Paenibacillaceae</taxon>
        <taxon>Candidatus Pristimantibacillus</taxon>
    </lineage>
</organism>
<proteinExistence type="predicted"/>